<dbReference type="GO" id="GO:0008270">
    <property type="term" value="F:zinc ion binding"/>
    <property type="evidence" value="ECO:0007669"/>
    <property type="project" value="UniProtKB-KW"/>
</dbReference>
<evidence type="ECO:0000256" key="2">
    <source>
        <dbReference type="SAM" id="MobiDB-lite"/>
    </source>
</evidence>
<name>A0AAU9SRA8_THLAR</name>
<evidence type="ECO:0000313" key="5">
    <source>
        <dbReference type="Proteomes" id="UP000836841"/>
    </source>
</evidence>
<dbReference type="AlphaFoldDB" id="A0AAU9SRA8"/>
<evidence type="ECO:0000259" key="3">
    <source>
        <dbReference type="PROSITE" id="PS50089"/>
    </source>
</evidence>
<dbReference type="PANTHER" id="PTHR31150">
    <property type="entry name" value="EXPRESSED PROTEIN"/>
    <property type="match status" value="1"/>
</dbReference>
<dbReference type="InterPro" id="IPR001841">
    <property type="entry name" value="Znf_RING"/>
</dbReference>
<dbReference type="EMBL" id="OU466862">
    <property type="protein sequence ID" value="CAH2069591.1"/>
    <property type="molecule type" value="Genomic_DNA"/>
</dbReference>
<dbReference type="Proteomes" id="UP000836841">
    <property type="component" value="Chromosome 6"/>
</dbReference>
<accession>A0AAU9SRA8</accession>
<reference evidence="4 5" key="1">
    <citation type="submission" date="2022-03" db="EMBL/GenBank/DDBJ databases">
        <authorList>
            <person name="Nunn A."/>
            <person name="Chopra R."/>
            <person name="Nunn A."/>
            <person name="Contreras Garrido A."/>
        </authorList>
    </citation>
    <scope>NUCLEOTIDE SEQUENCE [LARGE SCALE GENOMIC DNA]</scope>
</reference>
<protein>
    <recommendedName>
        <fullName evidence="3">RING-type domain-containing protein</fullName>
    </recommendedName>
</protein>
<keyword evidence="1" id="KW-0862">Zinc</keyword>
<dbReference type="PROSITE" id="PS50089">
    <property type="entry name" value="ZF_RING_2"/>
    <property type="match status" value="1"/>
</dbReference>
<sequence>MLLKLQQKMDEATSKLQASGSSASASPGLHNVPLQMQQLLMKTPNAHHPSTATSQIHDELDKVFAPEEVGHKCDLCQRDLASDPERPGSQLRRLEEACVLACGHVYHFKCLRGTTPDLDNRSSNPPCIFCISSSN</sequence>
<proteinExistence type="predicted"/>
<keyword evidence="1" id="KW-0479">Metal-binding</keyword>
<evidence type="ECO:0000313" key="4">
    <source>
        <dbReference type="EMBL" id="CAH2069591.1"/>
    </source>
</evidence>
<gene>
    <name evidence="4" type="ORF">TAV2_LOCUS21976</name>
</gene>
<organism evidence="4 5">
    <name type="scientific">Thlaspi arvense</name>
    <name type="common">Field penny-cress</name>
    <dbReference type="NCBI Taxonomy" id="13288"/>
    <lineage>
        <taxon>Eukaryota</taxon>
        <taxon>Viridiplantae</taxon>
        <taxon>Streptophyta</taxon>
        <taxon>Embryophyta</taxon>
        <taxon>Tracheophyta</taxon>
        <taxon>Spermatophyta</taxon>
        <taxon>Magnoliopsida</taxon>
        <taxon>eudicotyledons</taxon>
        <taxon>Gunneridae</taxon>
        <taxon>Pentapetalae</taxon>
        <taxon>rosids</taxon>
        <taxon>malvids</taxon>
        <taxon>Brassicales</taxon>
        <taxon>Brassicaceae</taxon>
        <taxon>Thlaspideae</taxon>
        <taxon>Thlaspi</taxon>
    </lineage>
</organism>
<keyword evidence="5" id="KW-1185">Reference proteome</keyword>
<dbReference type="SUPFAM" id="SSF57850">
    <property type="entry name" value="RING/U-box"/>
    <property type="match status" value="1"/>
</dbReference>
<feature type="region of interest" description="Disordered" evidence="2">
    <location>
        <begin position="1"/>
        <end position="28"/>
    </location>
</feature>
<keyword evidence="1" id="KW-0863">Zinc-finger</keyword>
<dbReference type="PANTHER" id="PTHR31150:SF6">
    <property type="entry name" value="ZINC ION BINDING PROTEIN"/>
    <property type="match status" value="1"/>
</dbReference>
<feature type="domain" description="RING-type" evidence="3">
    <location>
        <begin position="73"/>
        <end position="130"/>
    </location>
</feature>
<evidence type="ECO:0000256" key="1">
    <source>
        <dbReference type="PROSITE-ProRule" id="PRU00175"/>
    </source>
</evidence>